<reference evidence="1" key="1">
    <citation type="submission" date="2020-10" db="EMBL/GenBank/DDBJ databases">
        <authorList>
            <person name="Lu T."/>
            <person name="Wang Q."/>
            <person name="Han X."/>
        </authorList>
    </citation>
    <scope>NUCLEOTIDE SEQUENCE</scope>
    <source>
        <strain evidence="1">WQ 366</strain>
    </source>
</reference>
<keyword evidence="2" id="KW-1185">Reference proteome</keyword>
<dbReference type="EMBL" id="JADEYP010000013">
    <property type="protein sequence ID" value="MCA5005249.1"/>
    <property type="molecule type" value="Genomic_DNA"/>
</dbReference>
<sequence>MAINSKGKRKLLLDNQKYYWYVLDEWGRTEFDGVQIRIIPSNQSFQISYGINQIENRRFLSIHLQKDGAHLRFYCPKFENENNIMTNHGIKNILLWCRNTIENKSHQIVPNLYPTSKNENSIEFIDNVFEELIKTIK</sequence>
<accession>A0ABS7Z981</accession>
<protein>
    <submittedName>
        <fullName evidence="1">Uncharacterized protein</fullName>
    </submittedName>
</protein>
<comment type="caution">
    <text evidence="1">The sequence shown here is derived from an EMBL/GenBank/DDBJ whole genome shotgun (WGS) entry which is preliminary data.</text>
</comment>
<dbReference type="RefSeq" id="WP_225552798.1">
    <property type="nucleotide sequence ID" value="NZ_JADEYP010000013.1"/>
</dbReference>
<evidence type="ECO:0000313" key="1">
    <source>
        <dbReference type="EMBL" id="MCA5005249.1"/>
    </source>
</evidence>
<gene>
    <name evidence="1" type="ORF">IPZ78_08800</name>
</gene>
<organism evidence="1 2">
    <name type="scientific">Sphingobacterium bovistauri</name>
    <dbReference type="NCBI Taxonomy" id="2781959"/>
    <lineage>
        <taxon>Bacteria</taxon>
        <taxon>Pseudomonadati</taxon>
        <taxon>Bacteroidota</taxon>
        <taxon>Sphingobacteriia</taxon>
        <taxon>Sphingobacteriales</taxon>
        <taxon>Sphingobacteriaceae</taxon>
        <taxon>Sphingobacterium</taxon>
    </lineage>
</organism>
<proteinExistence type="predicted"/>
<dbReference type="Proteomes" id="UP001165302">
    <property type="component" value="Unassembled WGS sequence"/>
</dbReference>
<evidence type="ECO:0000313" key="2">
    <source>
        <dbReference type="Proteomes" id="UP001165302"/>
    </source>
</evidence>
<name>A0ABS7Z981_9SPHI</name>